<keyword evidence="5" id="KW-1278">Translocase</keyword>
<dbReference type="CDD" id="cd03259">
    <property type="entry name" value="ABC_Carb_Solutes_like"/>
    <property type="match status" value="1"/>
</dbReference>
<keyword evidence="4 8" id="KW-0067">ATP-binding</keyword>
<dbReference type="GO" id="GO:0005524">
    <property type="term" value="F:ATP binding"/>
    <property type="evidence" value="ECO:0007669"/>
    <property type="project" value="UniProtKB-KW"/>
</dbReference>
<dbReference type="InterPro" id="IPR027417">
    <property type="entry name" value="P-loop_NTPase"/>
</dbReference>
<evidence type="ECO:0000313" key="9">
    <source>
        <dbReference type="Proteomes" id="UP001596044"/>
    </source>
</evidence>
<dbReference type="PROSITE" id="PS00211">
    <property type="entry name" value="ABC_TRANSPORTER_1"/>
    <property type="match status" value="1"/>
</dbReference>
<dbReference type="InterPro" id="IPR003439">
    <property type="entry name" value="ABC_transporter-like_ATP-bd"/>
</dbReference>
<protein>
    <submittedName>
        <fullName evidence="8">ABC transporter ATP-binding protein</fullName>
    </submittedName>
</protein>
<dbReference type="InterPro" id="IPR017871">
    <property type="entry name" value="ABC_transporter-like_CS"/>
</dbReference>
<dbReference type="PANTHER" id="PTHR43875">
    <property type="entry name" value="MALTODEXTRIN IMPORT ATP-BINDING PROTEIN MSMX"/>
    <property type="match status" value="1"/>
</dbReference>
<dbReference type="Proteomes" id="UP001596044">
    <property type="component" value="Unassembled WGS sequence"/>
</dbReference>
<dbReference type="SUPFAM" id="SSF52540">
    <property type="entry name" value="P-loop containing nucleoside triphosphate hydrolases"/>
    <property type="match status" value="1"/>
</dbReference>
<evidence type="ECO:0000256" key="4">
    <source>
        <dbReference type="ARBA" id="ARBA00022840"/>
    </source>
</evidence>
<keyword evidence="6" id="KW-0472">Membrane</keyword>
<organism evidence="8 9">
    <name type="scientific">Paenibacillus aestuarii</name>
    <dbReference type="NCBI Taxonomy" id="516965"/>
    <lineage>
        <taxon>Bacteria</taxon>
        <taxon>Bacillati</taxon>
        <taxon>Bacillota</taxon>
        <taxon>Bacilli</taxon>
        <taxon>Bacillales</taxon>
        <taxon>Paenibacillaceae</taxon>
        <taxon>Paenibacillus</taxon>
    </lineage>
</organism>
<keyword evidence="3" id="KW-0547">Nucleotide-binding</keyword>
<dbReference type="InterPro" id="IPR003593">
    <property type="entry name" value="AAA+_ATPase"/>
</dbReference>
<dbReference type="Pfam" id="PF00005">
    <property type="entry name" value="ABC_tran"/>
    <property type="match status" value="1"/>
</dbReference>
<dbReference type="Gene3D" id="3.40.50.300">
    <property type="entry name" value="P-loop containing nucleotide triphosphate hydrolases"/>
    <property type="match status" value="1"/>
</dbReference>
<gene>
    <name evidence="8" type="ORF">ACFPOG_30060</name>
</gene>
<evidence type="ECO:0000256" key="1">
    <source>
        <dbReference type="ARBA" id="ARBA00022448"/>
    </source>
</evidence>
<evidence type="ECO:0000256" key="2">
    <source>
        <dbReference type="ARBA" id="ARBA00022475"/>
    </source>
</evidence>
<dbReference type="InterPro" id="IPR015853">
    <property type="entry name" value="ABC_transpr_FbpC"/>
</dbReference>
<evidence type="ECO:0000313" key="8">
    <source>
        <dbReference type="EMBL" id="MFC5452454.1"/>
    </source>
</evidence>
<dbReference type="PROSITE" id="PS50893">
    <property type="entry name" value="ABC_TRANSPORTER_2"/>
    <property type="match status" value="1"/>
</dbReference>
<evidence type="ECO:0000256" key="3">
    <source>
        <dbReference type="ARBA" id="ARBA00022741"/>
    </source>
</evidence>
<dbReference type="EMBL" id="JBHSMJ010000054">
    <property type="protein sequence ID" value="MFC5452454.1"/>
    <property type="molecule type" value="Genomic_DNA"/>
</dbReference>
<dbReference type="PANTHER" id="PTHR43875:SF15">
    <property type="entry name" value="TREHALOSE IMPORT ATP-BINDING PROTEIN SUGC"/>
    <property type="match status" value="1"/>
</dbReference>
<sequence length="316" mass="35880">MAGVDLEVEEGTFLALLGPSGCGKTTLLQVIAGLISIDDGKILIDGLVVSEKGRELPTEKRNIGMVFQDFALWPHMNVFENVAFGLKIRGMKGSELKERVMETLAIFHMEEYIARFPHELSGGQKQRIAMARAIAPRPNLILMDEPLSSLDAGLRNEMRYELVRIFKQLNMTVVYVTHDQLEAMSMADQIMILKNGRCEQFGTPESLYYEPVSEYVAKFMGPANILQIKGMPEKKCIRPDDVQMIFSESIKDVDYASHEIVRGEIMQCSFQGHKYRYLIHVPEFEQPIELVHPDKIPTGQQAMLHLPHQKCRNLPF</sequence>
<keyword evidence="9" id="KW-1185">Reference proteome</keyword>
<evidence type="ECO:0000256" key="6">
    <source>
        <dbReference type="ARBA" id="ARBA00023136"/>
    </source>
</evidence>
<proteinExistence type="predicted"/>
<accession>A0ABW0KGC6</accession>
<evidence type="ECO:0000256" key="5">
    <source>
        <dbReference type="ARBA" id="ARBA00022967"/>
    </source>
</evidence>
<reference evidence="9" key="1">
    <citation type="journal article" date="2019" name="Int. J. Syst. Evol. Microbiol.">
        <title>The Global Catalogue of Microorganisms (GCM) 10K type strain sequencing project: providing services to taxonomists for standard genome sequencing and annotation.</title>
        <authorList>
            <consortium name="The Broad Institute Genomics Platform"/>
            <consortium name="The Broad Institute Genome Sequencing Center for Infectious Disease"/>
            <person name="Wu L."/>
            <person name="Ma J."/>
        </authorList>
    </citation>
    <scope>NUCLEOTIDE SEQUENCE [LARGE SCALE GENOMIC DNA]</scope>
    <source>
        <strain evidence="9">KACC 11904</strain>
    </source>
</reference>
<feature type="domain" description="ABC transporter" evidence="7">
    <location>
        <begin position="1"/>
        <end position="220"/>
    </location>
</feature>
<dbReference type="SMART" id="SM00382">
    <property type="entry name" value="AAA"/>
    <property type="match status" value="1"/>
</dbReference>
<evidence type="ECO:0000259" key="7">
    <source>
        <dbReference type="PROSITE" id="PS50893"/>
    </source>
</evidence>
<name>A0ABW0KGC6_9BACL</name>
<keyword evidence="2" id="KW-1003">Cell membrane</keyword>
<dbReference type="RefSeq" id="WP_270880841.1">
    <property type="nucleotide sequence ID" value="NZ_JAQFVF010000038.1"/>
</dbReference>
<comment type="caution">
    <text evidence="8">The sequence shown here is derived from an EMBL/GenBank/DDBJ whole genome shotgun (WGS) entry which is preliminary data.</text>
</comment>
<dbReference type="InterPro" id="IPR047641">
    <property type="entry name" value="ABC_transpr_MalK/UgpC-like"/>
</dbReference>
<keyword evidence="1" id="KW-0813">Transport</keyword>